<dbReference type="CDD" id="cd22679">
    <property type="entry name" value="FHA_SLMAP"/>
    <property type="match status" value="1"/>
</dbReference>
<dbReference type="EMBL" id="GL385401">
    <property type="protein sequence ID" value="EJT70881.1"/>
    <property type="molecule type" value="Genomic_DNA"/>
</dbReference>
<proteinExistence type="predicted"/>
<keyword evidence="2" id="KW-1133">Transmembrane helix</keyword>
<dbReference type="SMART" id="SM00240">
    <property type="entry name" value="FHA"/>
    <property type="match status" value="1"/>
</dbReference>
<gene>
    <name evidence="5" type="primary">20352362</name>
    <name evidence="4" type="ORF">GGTG_11904</name>
</gene>
<feature type="compositionally biased region" description="Polar residues" evidence="1">
    <location>
        <begin position="481"/>
        <end position="490"/>
    </location>
</feature>
<dbReference type="EnsemblFungi" id="EJT70881">
    <property type="protein sequence ID" value="EJT70881"/>
    <property type="gene ID" value="GGTG_11904"/>
</dbReference>
<dbReference type="PROSITE" id="PS50006">
    <property type="entry name" value="FHA_DOMAIN"/>
    <property type="match status" value="1"/>
</dbReference>
<dbReference type="PANTHER" id="PTHR15715">
    <property type="entry name" value="CENTROSOMAL PROTEIN OF 170 KDA"/>
    <property type="match status" value="1"/>
</dbReference>
<feature type="transmembrane region" description="Helical" evidence="2">
    <location>
        <begin position="759"/>
        <end position="780"/>
    </location>
</feature>
<dbReference type="AlphaFoldDB" id="J3PEH3"/>
<keyword evidence="6" id="KW-1185">Reference proteome</keyword>
<dbReference type="eggNOG" id="KOG3872">
    <property type="taxonomic scope" value="Eukaryota"/>
</dbReference>
<dbReference type="GeneID" id="20352362"/>
<protein>
    <recommendedName>
        <fullName evidence="3">FHA domain-containing protein</fullName>
    </recommendedName>
</protein>
<feature type="region of interest" description="Disordered" evidence="1">
    <location>
        <begin position="664"/>
        <end position="747"/>
    </location>
</feature>
<feature type="compositionally biased region" description="Low complexity" evidence="1">
    <location>
        <begin position="735"/>
        <end position="747"/>
    </location>
</feature>
<feature type="compositionally biased region" description="Low complexity" evidence="1">
    <location>
        <begin position="93"/>
        <end position="106"/>
    </location>
</feature>
<feature type="compositionally biased region" description="Low complexity" evidence="1">
    <location>
        <begin position="49"/>
        <end position="72"/>
    </location>
</feature>
<keyword evidence="2" id="KW-0472">Membrane</keyword>
<dbReference type="GO" id="GO:0005737">
    <property type="term" value="C:cytoplasm"/>
    <property type="evidence" value="ECO:0007669"/>
    <property type="project" value="TreeGrafter"/>
</dbReference>
<dbReference type="PANTHER" id="PTHR15715:SF46">
    <property type="entry name" value="TO VACUOLE TARGETING VPS64, PUTATIVE (AFU_ORTHOLOGUE AFUA_2G02420)-RELATED"/>
    <property type="match status" value="1"/>
</dbReference>
<reference evidence="4" key="3">
    <citation type="submission" date="2010-09" db="EMBL/GenBank/DDBJ databases">
        <title>Annotation of Gaeumannomyces graminis var. tritici R3-111a-1.</title>
        <authorList>
            <consortium name="The Broad Institute Genome Sequencing Platform"/>
            <person name="Ma L.-J."/>
            <person name="Dead R."/>
            <person name="Young S.K."/>
            <person name="Zeng Q."/>
            <person name="Gargeya S."/>
            <person name="Fitzgerald M."/>
            <person name="Haas B."/>
            <person name="Abouelleil A."/>
            <person name="Alvarado L."/>
            <person name="Arachchi H.M."/>
            <person name="Berlin A."/>
            <person name="Brown A."/>
            <person name="Chapman S.B."/>
            <person name="Chen Z."/>
            <person name="Dunbar C."/>
            <person name="Freedman E."/>
            <person name="Gearin G."/>
            <person name="Gellesch M."/>
            <person name="Goldberg J."/>
            <person name="Griggs A."/>
            <person name="Gujja S."/>
            <person name="Heiman D."/>
            <person name="Howarth C."/>
            <person name="Larson L."/>
            <person name="Lui A."/>
            <person name="MacDonald P.J.P."/>
            <person name="Mehta T."/>
            <person name="Montmayeur A."/>
            <person name="Murphy C."/>
            <person name="Neiman D."/>
            <person name="Pearson M."/>
            <person name="Priest M."/>
            <person name="Roberts A."/>
            <person name="Saif S."/>
            <person name="Shea T."/>
            <person name="Shenoy N."/>
            <person name="Sisk P."/>
            <person name="Stolte C."/>
            <person name="Sykes S."/>
            <person name="Yandava C."/>
            <person name="Wortman J."/>
            <person name="Nusbaum C."/>
            <person name="Birren B."/>
        </authorList>
    </citation>
    <scope>NUCLEOTIDE SEQUENCE</scope>
    <source>
        <strain evidence="4">R3-111a-1</strain>
    </source>
</reference>
<evidence type="ECO:0000256" key="2">
    <source>
        <dbReference type="SAM" id="Phobius"/>
    </source>
</evidence>
<evidence type="ECO:0000313" key="6">
    <source>
        <dbReference type="Proteomes" id="UP000006039"/>
    </source>
</evidence>
<feature type="compositionally biased region" description="Pro residues" evidence="1">
    <location>
        <begin position="446"/>
        <end position="456"/>
    </location>
</feature>
<feature type="domain" description="FHA" evidence="3">
    <location>
        <begin position="196"/>
        <end position="254"/>
    </location>
</feature>
<name>J3PEH3_GAET3</name>
<dbReference type="Proteomes" id="UP000006039">
    <property type="component" value="Unassembled WGS sequence"/>
</dbReference>
<feature type="region of interest" description="Disordered" evidence="1">
    <location>
        <begin position="1"/>
        <end position="141"/>
    </location>
</feature>
<sequence>MTAVASPPSFANLNRPAWGLNANSMHAPNPHHPDDARSMFTPRKPLQRTNSSSSVSSNSSVSSSTGTIVNGGHASGASAVNGDANGLFKRRGQPQQKGQWSQQPQSVLKPDGADFSRPPGARSVQSNGNGAPPPMHQGAMMMGPQGQVAQQSAMSRPVADPMGGMQPAVQPVLYLLSLNGTFERKTISVPYYPETLRIGRQTNARTVPTPVNGYFDSKVLSRQHAEIYADRSSGKIWIRDVKSSNGTFVNGTRLSQENRESEPHELQTQDHLELGIDIVNEDQKSVVHHKVAAKVEHAGFLNPTHNIMDMSFGDMDPTGGQMMLAQMGGMQARGRNGNQPQMGNNGRMAPAAGMPGAQQNGLLPRNGMWMSQPSTEAIVKKLHQEMRAAKLQSNDLQRTAHFLDALMGKEDVRMTDRPETQEPTKQHAVNGGMFRSEVSKARFSDPPAPPPQQPLPEKPDVARPNGDAPPLKRGSTERPKSQSSPVRQDNLSQILQLTETLNFAKKEIEVQGARIRDLEMIAQKEREGRESAEALVRKLEDAAMAHTNGVAKTSLEGDILAEAFELPTEAPPPATTCPKQAIQNEASRAASQMPDSAAADAAAEAASKLQAKLDAIVKEMRDLRDDLETQRKRAEEAEAERDVDRKSLAEMILQLRQRDEEIKRLSEAPKARSRSSRRRDRNDTITEHIKPKPFVGSFPETPTTTGIPEHMESKGPPPLGSERTSVDLAEDKPTLSRSSTITPLSSSLHSSRETAAVQAAPYASMLGVVLLGVGLMAWINGWQPQPQLDR</sequence>
<dbReference type="Pfam" id="PF00498">
    <property type="entry name" value="FHA"/>
    <property type="match status" value="1"/>
</dbReference>
<dbReference type="Gene3D" id="2.60.200.20">
    <property type="match status" value="1"/>
</dbReference>
<dbReference type="InterPro" id="IPR051176">
    <property type="entry name" value="Cent_Immune-Sig_Mod"/>
</dbReference>
<dbReference type="STRING" id="644352.J3PEH3"/>
<accession>J3PEH3</accession>
<dbReference type="InterPro" id="IPR008984">
    <property type="entry name" value="SMAD_FHA_dom_sf"/>
</dbReference>
<organism evidence="4">
    <name type="scientific">Gaeumannomyces tritici (strain R3-111a-1)</name>
    <name type="common">Wheat and barley take-all root rot fungus</name>
    <name type="synonym">Gaeumannomyces graminis var. tritici</name>
    <dbReference type="NCBI Taxonomy" id="644352"/>
    <lineage>
        <taxon>Eukaryota</taxon>
        <taxon>Fungi</taxon>
        <taxon>Dikarya</taxon>
        <taxon>Ascomycota</taxon>
        <taxon>Pezizomycotina</taxon>
        <taxon>Sordariomycetes</taxon>
        <taxon>Sordariomycetidae</taxon>
        <taxon>Magnaporthales</taxon>
        <taxon>Magnaporthaceae</taxon>
        <taxon>Gaeumannomyces</taxon>
    </lineage>
</organism>
<dbReference type="SUPFAM" id="SSF49879">
    <property type="entry name" value="SMAD/FHA domain"/>
    <property type="match status" value="1"/>
</dbReference>
<dbReference type="RefSeq" id="XP_009228059.1">
    <property type="nucleotide sequence ID" value="XM_009229795.1"/>
</dbReference>
<reference evidence="6" key="1">
    <citation type="submission" date="2010-07" db="EMBL/GenBank/DDBJ databases">
        <title>The genome sequence of Gaeumannomyces graminis var. tritici strain R3-111a-1.</title>
        <authorList>
            <consortium name="The Broad Institute Genome Sequencing Platform"/>
            <person name="Ma L.-J."/>
            <person name="Dead R."/>
            <person name="Young S."/>
            <person name="Zeng Q."/>
            <person name="Koehrsen M."/>
            <person name="Alvarado L."/>
            <person name="Berlin A."/>
            <person name="Chapman S.B."/>
            <person name="Chen Z."/>
            <person name="Freedman E."/>
            <person name="Gellesch M."/>
            <person name="Goldberg J."/>
            <person name="Griggs A."/>
            <person name="Gujja S."/>
            <person name="Heilman E.R."/>
            <person name="Heiman D."/>
            <person name="Hepburn T."/>
            <person name="Howarth C."/>
            <person name="Jen D."/>
            <person name="Larson L."/>
            <person name="Mehta T."/>
            <person name="Neiman D."/>
            <person name="Pearson M."/>
            <person name="Roberts A."/>
            <person name="Saif S."/>
            <person name="Shea T."/>
            <person name="Shenoy N."/>
            <person name="Sisk P."/>
            <person name="Stolte C."/>
            <person name="Sykes S."/>
            <person name="Walk T."/>
            <person name="White J."/>
            <person name="Yandava C."/>
            <person name="Haas B."/>
            <person name="Nusbaum C."/>
            <person name="Birren B."/>
        </authorList>
    </citation>
    <scope>NUCLEOTIDE SEQUENCE [LARGE SCALE GENOMIC DNA]</scope>
    <source>
        <strain evidence="6">R3-111a-1</strain>
    </source>
</reference>
<dbReference type="FunFam" id="2.60.200.20:FF:000127">
    <property type="entry name" value="Uncharacterized protein C3H7.13"/>
    <property type="match status" value="1"/>
</dbReference>
<reference evidence="5" key="4">
    <citation type="journal article" date="2015" name="G3 (Bethesda)">
        <title>Genome sequences of three phytopathogenic species of the Magnaporthaceae family of fungi.</title>
        <authorList>
            <person name="Okagaki L.H."/>
            <person name="Nunes C.C."/>
            <person name="Sailsbery J."/>
            <person name="Clay B."/>
            <person name="Brown D."/>
            <person name="John T."/>
            <person name="Oh Y."/>
            <person name="Young N."/>
            <person name="Fitzgerald M."/>
            <person name="Haas B.J."/>
            <person name="Zeng Q."/>
            <person name="Young S."/>
            <person name="Adiconis X."/>
            <person name="Fan L."/>
            <person name="Levin J.Z."/>
            <person name="Mitchell T.K."/>
            <person name="Okubara P.A."/>
            <person name="Farman M.L."/>
            <person name="Kohn L.M."/>
            <person name="Birren B."/>
            <person name="Ma L.-J."/>
            <person name="Dean R.A."/>
        </authorList>
    </citation>
    <scope>NUCLEOTIDE SEQUENCE</scope>
    <source>
        <strain evidence="5">R3-111a-1</strain>
    </source>
</reference>
<dbReference type="HOGENOM" id="CLU_021864_0_0_1"/>
<dbReference type="VEuPathDB" id="FungiDB:GGTG_11904"/>
<evidence type="ECO:0000259" key="3">
    <source>
        <dbReference type="PROSITE" id="PS50006"/>
    </source>
</evidence>
<keyword evidence="2" id="KW-0812">Transmembrane</keyword>
<evidence type="ECO:0000313" key="5">
    <source>
        <dbReference type="EnsemblFungi" id="EJT70881"/>
    </source>
</evidence>
<feature type="region of interest" description="Disordered" evidence="1">
    <location>
        <begin position="439"/>
        <end position="490"/>
    </location>
</feature>
<evidence type="ECO:0000256" key="1">
    <source>
        <dbReference type="SAM" id="MobiDB-lite"/>
    </source>
</evidence>
<reference evidence="5" key="5">
    <citation type="submission" date="2018-04" db="UniProtKB">
        <authorList>
            <consortium name="EnsemblFungi"/>
        </authorList>
    </citation>
    <scope>IDENTIFICATION</scope>
    <source>
        <strain evidence="5">R3-111a-1</strain>
    </source>
</reference>
<dbReference type="OrthoDB" id="687730at2759"/>
<evidence type="ECO:0000313" key="4">
    <source>
        <dbReference type="EMBL" id="EJT70881.1"/>
    </source>
</evidence>
<feature type="compositionally biased region" description="Basic and acidic residues" evidence="1">
    <location>
        <begin position="680"/>
        <end position="690"/>
    </location>
</feature>
<dbReference type="InterPro" id="IPR000253">
    <property type="entry name" value="FHA_dom"/>
</dbReference>
<reference evidence="4" key="2">
    <citation type="submission" date="2010-07" db="EMBL/GenBank/DDBJ databases">
        <authorList>
            <consortium name="The Broad Institute Genome Sequencing Platform"/>
            <consortium name="Broad Institute Genome Sequencing Center for Infectious Disease"/>
            <person name="Ma L.-J."/>
            <person name="Dead R."/>
            <person name="Young S."/>
            <person name="Zeng Q."/>
            <person name="Koehrsen M."/>
            <person name="Alvarado L."/>
            <person name="Berlin A."/>
            <person name="Chapman S.B."/>
            <person name="Chen Z."/>
            <person name="Freedman E."/>
            <person name="Gellesch M."/>
            <person name="Goldberg J."/>
            <person name="Griggs A."/>
            <person name="Gujja S."/>
            <person name="Heilman E.R."/>
            <person name="Heiman D."/>
            <person name="Hepburn T."/>
            <person name="Howarth C."/>
            <person name="Jen D."/>
            <person name="Larson L."/>
            <person name="Mehta T."/>
            <person name="Neiman D."/>
            <person name="Pearson M."/>
            <person name="Roberts A."/>
            <person name="Saif S."/>
            <person name="Shea T."/>
            <person name="Shenoy N."/>
            <person name="Sisk P."/>
            <person name="Stolte C."/>
            <person name="Sykes S."/>
            <person name="Walk T."/>
            <person name="White J."/>
            <person name="Yandava C."/>
            <person name="Haas B."/>
            <person name="Nusbaum C."/>
            <person name="Birren B."/>
        </authorList>
    </citation>
    <scope>NUCLEOTIDE SEQUENCE</scope>
    <source>
        <strain evidence="4">R3-111a-1</strain>
    </source>
</reference>